<dbReference type="AlphaFoldDB" id="A0AAW0TVM7"/>
<gene>
    <name evidence="2" type="ORF">O3P69_010374</name>
</gene>
<reference evidence="2 3" key="1">
    <citation type="submission" date="2023-03" db="EMBL/GenBank/DDBJ databases">
        <title>High-quality genome of Scylla paramamosain provides insights in environmental adaptation.</title>
        <authorList>
            <person name="Zhang L."/>
        </authorList>
    </citation>
    <scope>NUCLEOTIDE SEQUENCE [LARGE SCALE GENOMIC DNA]</scope>
    <source>
        <strain evidence="2">LZ_2023a</strain>
        <tissue evidence="2">Muscle</tissue>
    </source>
</reference>
<accession>A0AAW0TVM7</accession>
<comment type="caution">
    <text evidence="2">The sequence shown here is derived from an EMBL/GenBank/DDBJ whole genome shotgun (WGS) entry which is preliminary data.</text>
</comment>
<evidence type="ECO:0000313" key="2">
    <source>
        <dbReference type="EMBL" id="KAK8390630.1"/>
    </source>
</evidence>
<organism evidence="2 3">
    <name type="scientific">Scylla paramamosain</name>
    <name type="common">Mud crab</name>
    <dbReference type="NCBI Taxonomy" id="85552"/>
    <lineage>
        <taxon>Eukaryota</taxon>
        <taxon>Metazoa</taxon>
        <taxon>Ecdysozoa</taxon>
        <taxon>Arthropoda</taxon>
        <taxon>Crustacea</taxon>
        <taxon>Multicrustacea</taxon>
        <taxon>Malacostraca</taxon>
        <taxon>Eumalacostraca</taxon>
        <taxon>Eucarida</taxon>
        <taxon>Decapoda</taxon>
        <taxon>Pleocyemata</taxon>
        <taxon>Brachyura</taxon>
        <taxon>Eubrachyura</taxon>
        <taxon>Portunoidea</taxon>
        <taxon>Portunidae</taxon>
        <taxon>Portuninae</taxon>
        <taxon>Scylla</taxon>
    </lineage>
</organism>
<proteinExistence type="predicted"/>
<dbReference type="Proteomes" id="UP001487740">
    <property type="component" value="Unassembled WGS sequence"/>
</dbReference>
<evidence type="ECO:0000256" key="1">
    <source>
        <dbReference type="SAM" id="MobiDB-lite"/>
    </source>
</evidence>
<feature type="region of interest" description="Disordered" evidence="1">
    <location>
        <begin position="20"/>
        <end position="66"/>
    </location>
</feature>
<dbReference type="EMBL" id="JARAKH010000025">
    <property type="protein sequence ID" value="KAK8390630.1"/>
    <property type="molecule type" value="Genomic_DNA"/>
</dbReference>
<keyword evidence="3" id="KW-1185">Reference proteome</keyword>
<name>A0AAW0TVM7_SCYPA</name>
<protein>
    <submittedName>
        <fullName evidence="2">Uncharacterized protein</fullName>
    </submittedName>
</protein>
<evidence type="ECO:0000313" key="3">
    <source>
        <dbReference type="Proteomes" id="UP001487740"/>
    </source>
</evidence>
<sequence length="122" mass="14093">MFEIVRISWQVETTVDLHHHTASHSHHLPQAGVPTAPPPQPTLGPMSINSDESPRGRGTPRSPDHMSNIMAKLWFDHNVEYALSSLKKEEHEKRTRDLRKQLEYISDTNWKYSPVEKYIGQQ</sequence>